<dbReference type="AlphaFoldDB" id="A0A6G1X9G5"/>
<gene>
    <name evidence="2" type="ORF">GH754_14870</name>
</gene>
<accession>A0A6G1X9G5</accession>
<comment type="caution">
    <text evidence="2">The sequence shown here is derived from an EMBL/GenBank/DDBJ whole genome shotgun (WGS) entry which is preliminary data.</text>
</comment>
<organism evidence="2 3">
    <name type="scientific">Salinibacillus xinjiangensis</name>
    <dbReference type="NCBI Taxonomy" id="1229268"/>
    <lineage>
        <taxon>Bacteria</taxon>
        <taxon>Bacillati</taxon>
        <taxon>Bacillota</taxon>
        <taxon>Bacilli</taxon>
        <taxon>Bacillales</taxon>
        <taxon>Bacillaceae</taxon>
        <taxon>Salinibacillus</taxon>
    </lineage>
</organism>
<dbReference type="Proteomes" id="UP000480185">
    <property type="component" value="Unassembled WGS sequence"/>
</dbReference>
<proteinExistence type="predicted"/>
<evidence type="ECO:0000256" key="1">
    <source>
        <dbReference type="SAM" id="Phobius"/>
    </source>
</evidence>
<dbReference type="RefSeq" id="WP_153729462.1">
    <property type="nucleotide sequence ID" value="NZ_WJNH01000010.1"/>
</dbReference>
<feature type="transmembrane region" description="Helical" evidence="1">
    <location>
        <begin position="68"/>
        <end position="90"/>
    </location>
</feature>
<feature type="transmembrane region" description="Helical" evidence="1">
    <location>
        <begin position="110"/>
        <end position="142"/>
    </location>
</feature>
<evidence type="ECO:0000313" key="2">
    <source>
        <dbReference type="EMBL" id="MRG87569.1"/>
    </source>
</evidence>
<keyword evidence="1" id="KW-0472">Membrane</keyword>
<keyword evidence="3" id="KW-1185">Reference proteome</keyword>
<keyword evidence="1" id="KW-0812">Transmembrane</keyword>
<evidence type="ECO:0000313" key="3">
    <source>
        <dbReference type="Proteomes" id="UP000480185"/>
    </source>
</evidence>
<keyword evidence="1" id="KW-1133">Transmembrane helix</keyword>
<sequence length="169" mass="19550">MSRKKTSKLFQKYKRLRKEAQTELDQLIAEFKEDLGPAVRNEKELLEEVKSHLKAEAKSTTHVGGRSIFLSFAVGTISLVLAATLFNMGYSQNLIDIANSYFNWIEEFSFMGEFGAALLGLLLLLIFMIMLFIPVYCLTYLFDRPMRRFIYKSHYKIESLEKKLSGLKE</sequence>
<reference evidence="2 3" key="1">
    <citation type="submission" date="2019-11" db="EMBL/GenBank/DDBJ databases">
        <authorList>
            <person name="Li J."/>
        </authorList>
    </citation>
    <scope>NUCLEOTIDE SEQUENCE [LARGE SCALE GENOMIC DNA]</scope>
    <source>
        <strain evidence="2 3">J4</strain>
    </source>
</reference>
<protein>
    <submittedName>
        <fullName evidence="2">Uncharacterized protein</fullName>
    </submittedName>
</protein>
<dbReference type="EMBL" id="WJNH01000010">
    <property type="protein sequence ID" value="MRG87569.1"/>
    <property type="molecule type" value="Genomic_DNA"/>
</dbReference>
<name>A0A6G1X9G5_9BACI</name>